<feature type="domain" description="ARF GTPase-activating protein GIT1 C-terminal" evidence="1">
    <location>
        <begin position="9"/>
        <end position="113"/>
    </location>
</feature>
<protein>
    <recommendedName>
        <fullName evidence="1">ARF GTPase-activating protein GIT1 C-terminal domain-containing protein</fullName>
    </recommendedName>
</protein>
<dbReference type="OrthoDB" id="5168156at2759"/>
<gene>
    <name evidence="2" type="ORF">TGAMA5MH_02349</name>
</gene>
<dbReference type="PANTHER" id="PTHR21601:SF0">
    <property type="entry name" value="PROTEIN SPA2-RELATED"/>
    <property type="match status" value="1"/>
</dbReference>
<dbReference type="AlphaFoldDB" id="A0A2K0TLA7"/>
<dbReference type="GO" id="GO:0005078">
    <property type="term" value="F:MAP-kinase scaffold activity"/>
    <property type="evidence" value="ECO:0007669"/>
    <property type="project" value="TreeGrafter"/>
</dbReference>
<evidence type="ECO:0000313" key="3">
    <source>
        <dbReference type="Proteomes" id="UP000236546"/>
    </source>
</evidence>
<dbReference type="Pfam" id="PF12205">
    <property type="entry name" value="GIT1_C"/>
    <property type="match status" value="1"/>
</dbReference>
<dbReference type="InterPro" id="IPR039892">
    <property type="entry name" value="Spa2/Sph1"/>
</dbReference>
<comment type="caution">
    <text evidence="2">The sequence shown here is derived from an EMBL/GenBank/DDBJ whole genome shotgun (WGS) entry which is preliminary data.</text>
</comment>
<sequence>MVQIYLEDQNALLLSDVHNLVECIRANGNIRQISMEIDSISDIVSNLVSETQNTGRGSMVTRLSKCRDHLVEAKHRGQDMADSGAHEQEWGNWTQTLPPIAFEVAQEAKELVDAIGELVASSRDADDFS</sequence>
<name>A0A2K0TLA7_9HYPO</name>
<dbReference type="GO" id="GO:0005826">
    <property type="term" value="C:actomyosin contractile ring"/>
    <property type="evidence" value="ECO:0007669"/>
    <property type="project" value="TreeGrafter"/>
</dbReference>
<dbReference type="EMBL" id="MTYH01000016">
    <property type="protein sequence ID" value="PNP46313.1"/>
    <property type="molecule type" value="Genomic_DNA"/>
</dbReference>
<reference evidence="2 3" key="1">
    <citation type="submission" date="2017-02" db="EMBL/GenBank/DDBJ databases">
        <title>Genomes of Trichoderma spp. with biocontrol activity.</title>
        <authorList>
            <person name="Gardiner D."/>
            <person name="Kazan K."/>
            <person name="Vos C."/>
            <person name="Harvey P."/>
        </authorList>
    </citation>
    <scope>NUCLEOTIDE SEQUENCE [LARGE SCALE GENOMIC DNA]</scope>
    <source>
        <strain evidence="2 3">A5MH</strain>
    </source>
</reference>
<proteinExistence type="predicted"/>
<organism evidence="2 3">
    <name type="scientific">Trichoderma gamsii</name>
    <dbReference type="NCBI Taxonomy" id="398673"/>
    <lineage>
        <taxon>Eukaryota</taxon>
        <taxon>Fungi</taxon>
        <taxon>Dikarya</taxon>
        <taxon>Ascomycota</taxon>
        <taxon>Pezizomycotina</taxon>
        <taxon>Sordariomycetes</taxon>
        <taxon>Hypocreomycetidae</taxon>
        <taxon>Hypocreales</taxon>
        <taxon>Hypocreaceae</taxon>
        <taxon>Trichoderma</taxon>
    </lineage>
</organism>
<evidence type="ECO:0000259" key="1">
    <source>
        <dbReference type="Pfam" id="PF12205"/>
    </source>
</evidence>
<dbReference type="PANTHER" id="PTHR21601">
    <property type="entry name" value="SPA2 PROTEIN"/>
    <property type="match status" value="1"/>
</dbReference>
<dbReference type="GO" id="GO:1902716">
    <property type="term" value="C:cell cortex of growing cell tip"/>
    <property type="evidence" value="ECO:0007669"/>
    <property type="project" value="TreeGrafter"/>
</dbReference>
<dbReference type="Proteomes" id="UP000236546">
    <property type="component" value="Unassembled WGS sequence"/>
</dbReference>
<dbReference type="InterPro" id="IPR022018">
    <property type="entry name" value="GIT1_C"/>
</dbReference>
<accession>A0A2K0TLA7</accession>
<evidence type="ECO:0000313" key="2">
    <source>
        <dbReference type="EMBL" id="PNP46313.1"/>
    </source>
</evidence>